<dbReference type="GO" id="GO:0046872">
    <property type="term" value="F:metal ion binding"/>
    <property type="evidence" value="ECO:0007669"/>
    <property type="project" value="UniProtKB-KW"/>
</dbReference>
<dbReference type="PROSITE" id="PS51379">
    <property type="entry name" value="4FE4S_FER_2"/>
    <property type="match status" value="2"/>
</dbReference>
<keyword evidence="3" id="KW-0411">Iron-sulfur</keyword>
<evidence type="ECO:0000256" key="2">
    <source>
        <dbReference type="ARBA" id="ARBA00023004"/>
    </source>
</evidence>
<gene>
    <name evidence="5" type="ORF">B0537_03595</name>
</gene>
<sequence length="340" mass="39178">MGYRLLREEMNKLLQALKKNHRVFAPMLLPGKGRFSDTDLIGYGEINDIEEVVFDRKSYFSPKEVFYPITQTLFYFSPGEYREPQLDNRGIILFCRSCDIHAVARLDKIMLENGPYPDTYYLQLRNKLKFVLLDCPSSFTNCFCVSMGTQHAENYSFSLRPENGAYLCDVKEDIEGLFASLGEPWEVTPLFVQQNDITVALPKITEEQVASIITHNLWEEYKTRCIACGRCNTSCPTCSCFTMQDLFYEDNPACGERRRVWASCQVDGFTDMAGGHSFRQDKGQRMRFKVMHKVYDFEKRFGLPMCVGCGRCDDVCPEYISFANCVNKLTTALQEVKQHD</sequence>
<dbReference type="GO" id="GO:0051536">
    <property type="term" value="F:iron-sulfur cluster binding"/>
    <property type="evidence" value="ECO:0007669"/>
    <property type="project" value="UniProtKB-KW"/>
</dbReference>
<dbReference type="InterPro" id="IPR017900">
    <property type="entry name" value="4Fe4S_Fe_S_CS"/>
</dbReference>
<feature type="domain" description="4Fe-4S ferredoxin-type" evidence="4">
    <location>
        <begin position="216"/>
        <end position="246"/>
    </location>
</feature>
<dbReference type="InterPro" id="IPR017896">
    <property type="entry name" value="4Fe4S_Fe-S-bd"/>
</dbReference>
<reference evidence="5 6" key="1">
    <citation type="journal article" date="2016" name="Int. J. Syst. Evol. Microbiol.">
        <title>Desulfotomaculum ferrireducens sp. nov., a moderately thermophilic sulfate-reducing and dissimilatory Fe(III)-reducing bacterium isolated from compost.</title>
        <authorList>
            <person name="Yang G."/>
            <person name="Guo J."/>
            <person name="Zhuang L."/>
            <person name="Yuan Y."/>
            <person name="Zhou S."/>
        </authorList>
    </citation>
    <scope>NUCLEOTIDE SEQUENCE [LARGE SCALE GENOMIC DNA]</scope>
    <source>
        <strain evidence="5 6">GSS09</strain>
    </source>
</reference>
<name>A0A1S6ITZ7_9FIRM</name>
<dbReference type="SUPFAM" id="SSF46548">
    <property type="entry name" value="alpha-helical ferredoxin"/>
    <property type="match status" value="1"/>
</dbReference>
<keyword evidence="6" id="KW-1185">Reference proteome</keyword>
<dbReference type="RefSeq" id="WP_077713213.1">
    <property type="nucleotide sequence ID" value="NZ_CP019698.1"/>
</dbReference>
<dbReference type="STRING" id="1833852.B0537_03595"/>
<dbReference type="InterPro" id="IPR009051">
    <property type="entry name" value="Helical_ferredxn"/>
</dbReference>
<dbReference type="Gene3D" id="1.10.1060.10">
    <property type="entry name" value="Alpha-helical ferredoxin"/>
    <property type="match status" value="1"/>
</dbReference>
<evidence type="ECO:0000256" key="3">
    <source>
        <dbReference type="ARBA" id="ARBA00023014"/>
    </source>
</evidence>
<evidence type="ECO:0000256" key="1">
    <source>
        <dbReference type="ARBA" id="ARBA00022723"/>
    </source>
</evidence>
<keyword evidence="2" id="KW-0408">Iron</keyword>
<dbReference type="Proteomes" id="UP000189464">
    <property type="component" value="Chromosome"/>
</dbReference>
<dbReference type="OrthoDB" id="9796486at2"/>
<proteinExistence type="predicted"/>
<dbReference type="PANTHER" id="PTHR40447:SF1">
    <property type="entry name" value="ANAEROBIC SULFITE REDUCTASE SUBUNIT A"/>
    <property type="match status" value="1"/>
</dbReference>
<keyword evidence="1" id="KW-0479">Metal-binding</keyword>
<dbReference type="KEGG" id="dfg:B0537_03595"/>
<accession>A0A1S6ITZ7</accession>
<dbReference type="PROSITE" id="PS00198">
    <property type="entry name" value="4FE4S_FER_1"/>
    <property type="match status" value="2"/>
</dbReference>
<evidence type="ECO:0000313" key="5">
    <source>
        <dbReference type="EMBL" id="AQS58249.1"/>
    </source>
</evidence>
<dbReference type="AlphaFoldDB" id="A0A1S6ITZ7"/>
<dbReference type="InterPro" id="IPR014259">
    <property type="entry name" value="Sulphite_reductase_A"/>
</dbReference>
<feature type="domain" description="4Fe-4S ferredoxin-type" evidence="4">
    <location>
        <begin position="297"/>
        <end position="325"/>
    </location>
</feature>
<organism evidence="5 6">
    <name type="scientific">Desulforamulus ferrireducens</name>
    <dbReference type="NCBI Taxonomy" id="1833852"/>
    <lineage>
        <taxon>Bacteria</taxon>
        <taxon>Bacillati</taxon>
        <taxon>Bacillota</taxon>
        <taxon>Clostridia</taxon>
        <taxon>Eubacteriales</taxon>
        <taxon>Peptococcaceae</taxon>
        <taxon>Desulforamulus</taxon>
    </lineage>
</organism>
<dbReference type="PANTHER" id="PTHR40447">
    <property type="entry name" value="ANAEROBIC SULFITE REDUCTASE SUBUNIT A"/>
    <property type="match status" value="1"/>
</dbReference>
<dbReference type="EMBL" id="CP019698">
    <property type="protein sequence ID" value="AQS58249.1"/>
    <property type="molecule type" value="Genomic_DNA"/>
</dbReference>
<evidence type="ECO:0000313" key="6">
    <source>
        <dbReference type="Proteomes" id="UP000189464"/>
    </source>
</evidence>
<protein>
    <submittedName>
        <fullName evidence="5">Anaerobic sulfite reductase subunit A</fullName>
    </submittedName>
</protein>
<evidence type="ECO:0000259" key="4">
    <source>
        <dbReference type="PROSITE" id="PS51379"/>
    </source>
</evidence>
<dbReference type="NCBIfam" id="TIGR02910">
    <property type="entry name" value="sulfite_red_A"/>
    <property type="match status" value="1"/>
</dbReference>
<dbReference type="Pfam" id="PF17179">
    <property type="entry name" value="Fer4_22"/>
    <property type="match status" value="1"/>
</dbReference>